<feature type="non-terminal residue" evidence="1">
    <location>
        <position position="74"/>
    </location>
</feature>
<dbReference type="EMBL" id="KN838627">
    <property type="protein sequence ID" value="KIK00351.1"/>
    <property type="molecule type" value="Genomic_DNA"/>
</dbReference>
<accession>A0A0C9X5P0</accession>
<dbReference type="AlphaFoldDB" id="A0A0C9X5P0"/>
<reference evidence="1 2" key="1">
    <citation type="submission" date="2014-04" db="EMBL/GenBank/DDBJ databases">
        <authorList>
            <consortium name="DOE Joint Genome Institute"/>
            <person name="Kuo A."/>
            <person name="Kohler A."/>
            <person name="Nagy L.G."/>
            <person name="Floudas D."/>
            <person name="Copeland A."/>
            <person name="Barry K.W."/>
            <person name="Cichocki N."/>
            <person name="Veneault-Fourrey C."/>
            <person name="LaButti K."/>
            <person name="Lindquist E.A."/>
            <person name="Lipzen A."/>
            <person name="Lundell T."/>
            <person name="Morin E."/>
            <person name="Murat C."/>
            <person name="Sun H."/>
            <person name="Tunlid A."/>
            <person name="Henrissat B."/>
            <person name="Grigoriev I.V."/>
            <person name="Hibbett D.S."/>
            <person name="Martin F."/>
            <person name="Nordberg H.P."/>
            <person name="Cantor M.N."/>
            <person name="Hua S.X."/>
        </authorList>
    </citation>
    <scope>NUCLEOTIDE SEQUENCE [LARGE SCALE GENOMIC DNA]</scope>
    <source>
        <strain evidence="1 2">LaAM-08-1</strain>
    </source>
</reference>
<evidence type="ECO:0000313" key="1">
    <source>
        <dbReference type="EMBL" id="KIK00351.1"/>
    </source>
</evidence>
<sequence length="74" mass="8849">TLQSLLIDYKRLQKLDLHYKTTIHRPFTRKVCSVCFLKTTKVCSVCFLRLQKFVVCFSDLYFGVCLTMYRSMRI</sequence>
<proteinExistence type="predicted"/>
<keyword evidence="2" id="KW-1185">Reference proteome</keyword>
<name>A0A0C9X5P0_9AGAR</name>
<dbReference type="Proteomes" id="UP000054477">
    <property type="component" value="Unassembled WGS sequence"/>
</dbReference>
<evidence type="ECO:0000313" key="2">
    <source>
        <dbReference type="Proteomes" id="UP000054477"/>
    </source>
</evidence>
<gene>
    <name evidence="1" type="ORF">K443DRAFT_100540</name>
</gene>
<reference evidence="2" key="2">
    <citation type="submission" date="2015-01" db="EMBL/GenBank/DDBJ databases">
        <title>Evolutionary Origins and Diversification of the Mycorrhizal Mutualists.</title>
        <authorList>
            <consortium name="DOE Joint Genome Institute"/>
            <consortium name="Mycorrhizal Genomics Consortium"/>
            <person name="Kohler A."/>
            <person name="Kuo A."/>
            <person name="Nagy L.G."/>
            <person name="Floudas D."/>
            <person name="Copeland A."/>
            <person name="Barry K.W."/>
            <person name="Cichocki N."/>
            <person name="Veneault-Fourrey C."/>
            <person name="LaButti K."/>
            <person name="Lindquist E.A."/>
            <person name="Lipzen A."/>
            <person name="Lundell T."/>
            <person name="Morin E."/>
            <person name="Murat C."/>
            <person name="Riley R."/>
            <person name="Ohm R."/>
            <person name="Sun H."/>
            <person name="Tunlid A."/>
            <person name="Henrissat B."/>
            <person name="Grigoriev I.V."/>
            <person name="Hibbett D.S."/>
            <person name="Martin F."/>
        </authorList>
    </citation>
    <scope>NUCLEOTIDE SEQUENCE [LARGE SCALE GENOMIC DNA]</scope>
    <source>
        <strain evidence="2">LaAM-08-1</strain>
    </source>
</reference>
<protein>
    <submittedName>
        <fullName evidence="1">Uncharacterized protein</fullName>
    </submittedName>
</protein>
<organism evidence="1 2">
    <name type="scientific">Laccaria amethystina LaAM-08-1</name>
    <dbReference type="NCBI Taxonomy" id="1095629"/>
    <lineage>
        <taxon>Eukaryota</taxon>
        <taxon>Fungi</taxon>
        <taxon>Dikarya</taxon>
        <taxon>Basidiomycota</taxon>
        <taxon>Agaricomycotina</taxon>
        <taxon>Agaricomycetes</taxon>
        <taxon>Agaricomycetidae</taxon>
        <taxon>Agaricales</taxon>
        <taxon>Agaricineae</taxon>
        <taxon>Hydnangiaceae</taxon>
        <taxon>Laccaria</taxon>
    </lineage>
</organism>
<dbReference type="HOGENOM" id="CLU_2948116_0_0_1"/>